<reference evidence="2" key="1">
    <citation type="submission" date="2021-06" db="EMBL/GenBank/DDBJ databases">
        <authorList>
            <person name="Kallberg Y."/>
            <person name="Tangrot J."/>
            <person name="Rosling A."/>
        </authorList>
    </citation>
    <scope>NUCLEOTIDE SEQUENCE</scope>
    <source>
        <strain evidence="2">FL130A</strain>
    </source>
</reference>
<dbReference type="GO" id="GO:0005739">
    <property type="term" value="C:mitochondrion"/>
    <property type="evidence" value="ECO:0007669"/>
    <property type="project" value="TreeGrafter"/>
</dbReference>
<protein>
    <submittedName>
        <fullName evidence="2">478_t:CDS:1</fullName>
    </submittedName>
</protein>
<name>A0A9N8VZP4_9GLOM</name>
<feature type="region of interest" description="Disordered" evidence="1">
    <location>
        <begin position="1"/>
        <end position="44"/>
    </location>
</feature>
<dbReference type="PANTHER" id="PTHR13338:SF4">
    <property type="entry name" value="NADH DEHYDROGENASE [UBIQUINONE] 1 ALPHA SUBCOMPLEX ASSEMBLY FACTOR 4"/>
    <property type="match status" value="1"/>
</dbReference>
<evidence type="ECO:0000313" key="3">
    <source>
        <dbReference type="Proteomes" id="UP000789508"/>
    </source>
</evidence>
<dbReference type="Pfam" id="PF06784">
    <property type="entry name" value="UPF0240"/>
    <property type="match status" value="1"/>
</dbReference>
<dbReference type="EMBL" id="CAJVPS010000271">
    <property type="protein sequence ID" value="CAG8472012.1"/>
    <property type="molecule type" value="Genomic_DNA"/>
</dbReference>
<dbReference type="Proteomes" id="UP000789508">
    <property type="component" value="Unassembled WGS sequence"/>
</dbReference>
<evidence type="ECO:0000256" key="1">
    <source>
        <dbReference type="SAM" id="MobiDB-lite"/>
    </source>
</evidence>
<dbReference type="AlphaFoldDB" id="A0A9N8VZP4"/>
<dbReference type="OrthoDB" id="4085451at2759"/>
<dbReference type="PANTHER" id="PTHR13338">
    <property type="entry name" value="UPF0240 PROTEIN"/>
    <property type="match status" value="1"/>
</dbReference>
<feature type="compositionally biased region" description="Basic and acidic residues" evidence="1">
    <location>
        <begin position="29"/>
        <end position="44"/>
    </location>
</feature>
<evidence type="ECO:0000313" key="2">
    <source>
        <dbReference type="EMBL" id="CAG8472012.1"/>
    </source>
</evidence>
<dbReference type="InterPro" id="IPR009622">
    <property type="entry name" value="NDUFAF4"/>
</dbReference>
<comment type="caution">
    <text evidence="2">The sequence shown here is derived from an EMBL/GenBank/DDBJ whole genome shotgun (WGS) entry which is preliminary data.</text>
</comment>
<gene>
    <name evidence="2" type="ORF">ALEPTO_LOCUS2059</name>
</gene>
<organism evidence="2 3">
    <name type="scientific">Ambispora leptoticha</name>
    <dbReference type="NCBI Taxonomy" id="144679"/>
    <lineage>
        <taxon>Eukaryota</taxon>
        <taxon>Fungi</taxon>
        <taxon>Fungi incertae sedis</taxon>
        <taxon>Mucoromycota</taxon>
        <taxon>Glomeromycotina</taxon>
        <taxon>Glomeromycetes</taxon>
        <taxon>Archaeosporales</taxon>
        <taxon>Ambisporaceae</taxon>
        <taxon>Ambispora</taxon>
    </lineage>
</organism>
<accession>A0A9N8VZP4</accession>
<sequence>MGGVISKQMATKKFPEKVATNVKSSASETHAKINNDPQIIKETKRTAPLASMTRDQAIEDDGKDPHLLQKLSSIGQVTVPNTNIQYKQYDNMRLILNHRKAIKEQEGSDGTQIGRNRLTIQDIRQLFENRKSAPQEWTTEKLATHYNLDPPTVQVLLKHVNTYTVIDNAREDQRVEGVWVDDLAKIKFRKEESQN</sequence>
<keyword evidence="3" id="KW-1185">Reference proteome</keyword>
<proteinExistence type="predicted"/>
<dbReference type="GO" id="GO:0032981">
    <property type="term" value="P:mitochondrial respiratory chain complex I assembly"/>
    <property type="evidence" value="ECO:0007669"/>
    <property type="project" value="InterPro"/>
</dbReference>